<evidence type="ECO:0000256" key="1">
    <source>
        <dbReference type="ARBA" id="ARBA00004651"/>
    </source>
</evidence>
<gene>
    <name evidence="9" type="ORF">EC844_11529</name>
</gene>
<evidence type="ECO:0000313" key="10">
    <source>
        <dbReference type="Proteomes" id="UP000294963"/>
    </source>
</evidence>
<feature type="compositionally biased region" description="Low complexity" evidence="6">
    <location>
        <begin position="238"/>
        <end position="251"/>
    </location>
</feature>
<feature type="transmembrane region" description="Helical" evidence="7">
    <location>
        <begin position="857"/>
        <end position="877"/>
    </location>
</feature>
<evidence type="ECO:0000256" key="4">
    <source>
        <dbReference type="ARBA" id="ARBA00022989"/>
    </source>
</evidence>
<feature type="domain" description="ABC3 transporter permease C-terminal" evidence="8">
    <location>
        <begin position="772"/>
        <end position="880"/>
    </location>
</feature>
<feature type="compositionally biased region" description="Polar residues" evidence="6">
    <location>
        <begin position="277"/>
        <end position="296"/>
    </location>
</feature>
<organism evidence="9 10">
    <name type="scientific">Acinetobacter calcoaceticus</name>
    <dbReference type="NCBI Taxonomy" id="471"/>
    <lineage>
        <taxon>Bacteria</taxon>
        <taxon>Pseudomonadati</taxon>
        <taxon>Pseudomonadota</taxon>
        <taxon>Gammaproteobacteria</taxon>
        <taxon>Moraxellales</taxon>
        <taxon>Moraxellaceae</taxon>
        <taxon>Acinetobacter</taxon>
        <taxon>Acinetobacter calcoaceticus/baumannii complex</taxon>
    </lineage>
</organism>
<keyword evidence="2" id="KW-1003">Cell membrane</keyword>
<feature type="transmembrane region" description="Helical" evidence="7">
    <location>
        <begin position="538"/>
        <end position="557"/>
    </location>
</feature>
<dbReference type="InterPro" id="IPR038766">
    <property type="entry name" value="Membrane_comp_ABC_pdt"/>
</dbReference>
<evidence type="ECO:0000256" key="7">
    <source>
        <dbReference type="SAM" id="Phobius"/>
    </source>
</evidence>
<feature type="region of interest" description="Disordered" evidence="6">
    <location>
        <begin position="238"/>
        <end position="307"/>
    </location>
</feature>
<protein>
    <submittedName>
        <fullName evidence="9">Putative ABC transport system permease protein</fullName>
    </submittedName>
</protein>
<reference evidence="9 10" key="1">
    <citation type="submission" date="2019-03" db="EMBL/GenBank/DDBJ databases">
        <title>Genomic analyses of the natural microbiome of Caenorhabditis elegans.</title>
        <authorList>
            <person name="Samuel B."/>
        </authorList>
    </citation>
    <scope>NUCLEOTIDE SEQUENCE [LARGE SCALE GENOMIC DNA]</scope>
    <source>
        <strain evidence="9 10">JUb89</strain>
    </source>
</reference>
<comment type="subcellular location">
    <subcellularLocation>
        <location evidence="1">Cell membrane</location>
        <topology evidence="1">Multi-pass membrane protein</topology>
    </subcellularLocation>
</comment>
<comment type="caution">
    <text evidence="9">The sequence shown here is derived from an EMBL/GenBank/DDBJ whole genome shotgun (WGS) entry which is preliminary data.</text>
</comment>
<dbReference type="AlphaFoldDB" id="A0A4R1XQ78"/>
<dbReference type="Proteomes" id="UP000294963">
    <property type="component" value="Unassembled WGS sequence"/>
</dbReference>
<keyword evidence="3 7" id="KW-0812">Transmembrane</keyword>
<feature type="transmembrane region" description="Helical" evidence="7">
    <location>
        <begin position="494"/>
        <end position="517"/>
    </location>
</feature>
<evidence type="ECO:0000256" key="5">
    <source>
        <dbReference type="ARBA" id="ARBA00023136"/>
    </source>
</evidence>
<evidence type="ECO:0000256" key="3">
    <source>
        <dbReference type="ARBA" id="ARBA00022692"/>
    </source>
</evidence>
<name>A0A4R1XQ78_ACICA</name>
<feature type="compositionally biased region" description="Polar residues" evidence="6">
    <location>
        <begin position="252"/>
        <end position="270"/>
    </location>
</feature>
<proteinExistence type="predicted"/>
<evidence type="ECO:0000259" key="8">
    <source>
        <dbReference type="Pfam" id="PF02687"/>
    </source>
</evidence>
<keyword evidence="10" id="KW-1185">Reference proteome</keyword>
<dbReference type="InterPro" id="IPR003838">
    <property type="entry name" value="ABC3_permease_C"/>
</dbReference>
<evidence type="ECO:0000256" key="2">
    <source>
        <dbReference type="ARBA" id="ARBA00022475"/>
    </source>
</evidence>
<feature type="transmembrane region" description="Helical" evidence="7">
    <location>
        <begin position="821"/>
        <end position="845"/>
    </location>
</feature>
<dbReference type="EMBL" id="SLVJ01000015">
    <property type="protein sequence ID" value="TCM65191.1"/>
    <property type="molecule type" value="Genomic_DNA"/>
</dbReference>
<dbReference type="PANTHER" id="PTHR30287">
    <property type="entry name" value="MEMBRANE COMPONENT OF PREDICTED ABC SUPERFAMILY METABOLITE UPTAKE TRANSPORTER"/>
    <property type="match status" value="1"/>
</dbReference>
<dbReference type="Pfam" id="PF02687">
    <property type="entry name" value="FtsX"/>
    <property type="match status" value="2"/>
</dbReference>
<dbReference type="PANTHER" id="PTHR30287:SF1">
    <property type="entry name" value="INNER MEMBRANE PROTEIN"/>
    <property type="match status" value="1"/>
</dbReference>
<feature type="transmembrane region" description="Helical" evidence="7">
    <location>
        <begin position="470"/>
        <end position="488"/>
    </location>
</feature>
<dbReference type="GO" id="GO:0005886">
    <property type="term" value="C:plasma membrane"/>
    <property type="evidence" value="ECO:0007669"/>
    <property type="project" value="UniProtKB-SubCell"/>
</dbReference>
<feature type="transmembrane region" description="Helical" evidence="7">
    <location>
        <begin position="765"/>
        <end position="793"/>
    </location>
</feature>
<feature type="transmembrane region" description="Helical" evidence="7">
    <location>
        <begin position="329"/>
        <end position="348"/>
    </location>
</feature>
<keyword evidence="4 7" id="KW-1133">Transmembrane helix</keyword>
<sequence>MSPLFAVLRKQSFATTGIYLLILALCLAISATTALKFSHEKIQNAVTLQAAKMQAADVVVSDQFPIADEWRNKAQQLQLQQSEVTMFSSMAHTQDQFVMVNVKAIQPNFPLRGEIQVQPAATQLKSGEVWLSQRAMDLLGVKLSDHIQIADGSFEVTAVVLHDSNQEMGFSGFSPTVLINQADVAKTNAIQIGSRVDYRLLLAGEAEPIQQYIQAFKKVKWAREKAQQQAQEKALQQSQQQALQTQPAQQTNPVQAAQSAQAQTPEVQNSSDHKTADQNSAEQNSADQNSTEQNNAEGADEDSKFSTLKLRTAEQANARLMKPIENLDLFLQLATMLTILLCGIAIALSSQRYVQQSQDHIALLRCMGASRGGILKAYALLLLLVVLIATLIGSVLGMGLAYVLLQLMLQLIPQLQFSFSVLDMLMGPLPIAILTSAVLLLGFVMPSLWQLLNTAPVRVLRQQSKSAKSWILQLTAGVLSLIVFSLLLTENFSLTAMVIGAILLLSGLLYALVWLILKTIKALKNRLSSYVGAPAQTALQITALALGLSLIAVLLVLRTDLLERWQQQLPANTPNQFVYGLPPFELAAFKQQIAAKNWQGTPLYPNIRGRLIEKNGQPFSPALIKQNNALRRELNLTQTDHYPADNLIVAGTAGLQQAREISVEAKLAAELGIQIGDRLSFSLPEGQIEGRVVNLRDVEWQSFSPNFFFIFAPNSLDENAGSYLGSFYVPTEQKSQMIGLIQQFSNTVFVDVSLILEEVKRLVDVLVQVVTLLAILVSVSGFMVLVACINLLLDARKKQVALLRSFGSSKRQLKNMMTIEIGFMGMVAGIAACLFAEVISAIVAYKMNLALQLHGQIWLILPILMTLLSALIGRYRLSYLAELPPLQSLRTLN</sequence>
<feature type="transmembrane region" description="Helical" evidence="7">
    <location>
        <begin position="377"/>
        <end position="405"/>
    </location>
</feature>
<evidence type="ECO:0000256" key="6">
    <source>
        <dbReference type="SAM" id="MobiDB-lite"/>
    </source>
</evidence>
<feature type="transmembrane region" description="Helical" evidence="7">
    <location>
        <begin position="425"/>
        <end position="449"/>
    </location>
</feature>
<dbReference type="OrthoDB" id="5292592at2"/>
<accession>A0A4R1XQ78</accession>
<evidence type="ECO:0000313" key="9">
    <source>
        <dbReference type="EMBL" id="TCM65191.1"/>
    </source>
</evidence>
<feature type="domain" description="ABC3 transporter permease C-terminal" evidence="8">
    <location>
        <begin position="336"/>
        <end position="447"/>
    </location>
</feature>
<keyword evidence="5 7" id="KW-0472">Membrane</keyword>